<protein>
    <recommendedName>
        <fullName evidence="5">NADPH:adrenodoxin oxidoreductase, mitochondrial</fullName>
        <ecNumber evidence="4">1.18.1.6</ecNumber>
    </recommendedName>
    <alternativeName>
        <fullName evidence="10">Ferredoxin--NADP(+) reductase</fullName>
    </alternativeName>
</protein>
<dbReference type="PIRSF" id="PIRSF000362">
    <property type="entry name" value="FNR"/>
    <property type="match status" value="1"/>
</dbReference>
<reference evidence="14 15" key="1">
    <citation type="submission" date="2017-03" db="EMBL/GenBank/DDBJ databases">
        <title>Genome of the blue death feigning beetle - Asbolus verrucosus.</title>
        <authorList>
            <person name="Rider S.D."/>
        </authorList>
    </citation>
    <scope>NUCLEOTIDE SEQUENCE [LARGE SCALE GENOMIC DNA]</scope>
    <source>
        <strain evidence="14">Butters</strain>
        <tissue evidence="14">Head and leg muscle</tissue>
    </source>
</reference>
<dbReference type="InterPro" id="IPR036188">
    <property type="entry name" value="FAD/NAD-bd_sf"/>
</dbReference>
<feature type="binding site" evidence="12">
    <location>
        <position position="372"/>
    </location>
    <ligand>
        <name>FAD</name>
        <dbReference type="ChEBI" id="CHEBI:57692"/>
    </ligand>
</feature>
<evidence type="ECO:0000256" key="4">
    <source>
        <dbReference type="ARBA" id="ARBA00013219"/>
    </source>
</evidence>
<comment type="similarity">
    <text evidence="3">Belongs to the ferredoxin--NADP reductase type 1 family.</text>
</comment>
<evidence type="ECO:0000256" key="6">
    <source>
        <dbReference type="ARBA" id="ARBA00022630"/>
    </source>
</evidence>
<comment type="catalytic activity">
    <reaction evidence="11">
        <text>2 reduced [adrenodoxin] + NADP(+) + H(+) = 2 oxidized [adrenodoxin] + NADPH</text>
        <dbReference type="Rhea" id="RHEA:42312"/>
        <dbReference type="Rhea" id="RHEA-COMP:9998"/>
        <dbReference type="Rhea" id="RHEA-COMP:9999"/>
        <dbReference type="ChEBI" id="CHEBI:15378"/>
        <dbReference type="ChEBI" id="CHEBI:33737"/>
        <dbReference type="ChEBI" id="CHEBI:33738"/>
        <dbReference type="ChEBI" id="CHEBI:57783"/>
        <dbReference type="ChEBI" id="CHEBI:58349"/>
        <dbReference type="EC" id="1.18.1.6"/>
    </reaction>
</comment>
<dbReference type="PANTHER" id="PTHR48467:SF1">
    <property type="entry name" value="GLUTAMATE SYNTHASE 1 [NADH], CHLOROPLASTIC-LIKE"/>
    <property type="match status" value="1"/>
</dbReference>
<dbReference type="AlphaFoldDB" id="A0A482VJT6"/>
<keyword evidence="15" id="KW-1185">Reference proteome</keyword>
<dbReference type="Proteomes" id="UP000292052">
    <property type="component" value="Unassembled WGS sequence"/>
</dbReference>
<feature type="binding site" evidence="13">
    <location>
        <position position="222"/>
    </location>
    <ligand>
        <name>NADP(+)</name>
        <dbReference type="ChEBI" id="CHEBI:58349"/>
    </ligand>
</feature>
<sequence>MKFNVSPLIRQFSTSPNINPKICVVGSGPAGFYAAQYLGKRLQAAEIDIYERLPVPFGLVRFGVAPDHANLKNCTNTFSKTAQFPNVRFLGNVAVGRDVSIKQLKEAYHVILLSYGVDDSRKLPVKGGDLKNVFQAKNFVGWYNGVPWDKDLPVDLSGSTAAIFGHGNVAIDVARLLLSPVDRLKTTDITEHALAAFSQSRVKEVCLIGRRGPLQVAFTTKELRELLNMKGCCNVWRPEDMEGVPEIVPQLVKPRKRLTELIVDKFQTRRAPESGERLLKMIFLRSPKEFSSSNNDVVEEIKLSINKLEGEDLLNKRAVLTDGEEIIQTNLVVNSIGYKSVQADTDIPFDFDRGVVKNKYGRIGDGLYTAGWLATGASGVLLHTMENAFGVGGVILKDMEIEGFVSNNKPGFEAVKIILDEKNVQVVTWKDWLKIDQFEKNEGQKLNKPREKVVDIEQMLKIA</sequence>
<comment type="cofactor">
    <cofactor evidence="1 12">
        <name>FAD</name>
        <dbReference type="ChEBI" id="CHEBI:57692"/>
    </cofactor>
</comment>
<dbReference type="Gene3D" id="3.40.50.720">
    <property type="entry name" value="NAD(P)-binding Rossmann-like Domain"/>
    <property type="match status" value="1"/>
</dbReference>
<comment type="pathway">
    <text evidence="2">Steroid metabolism; cholesterol metabolism.</text>
</comment>
<dbReference type="EC" id="1.18.1.6" evidence="4"/>
<dbReference type="STRING" id="1661398.A0A482VJT6"/>
<keyword evidence="6" id="KW-0285">Flavoprotein</keyword>
<evidence type="ECO:0000256" key="3">
    <source>
        <dbReference type="ARBA" id="ARBA00008312"/>
    </source>
</evidence>
<evidence type="ECO:0000256" key="13">
    <source>
        <dbReference type="PIRSR" id="PIRSR000362-2"/>
    </source>
</evidence>
<gene>
    <name evidence="14" type="ORF">BDFB_008805</name>
</gene>
<evidence type="ECO:0000256" key="2">
    <source>
        <dbReference type="ARBA" id="ARBA00004731"/>
    </source>
</evidence>
<feature type="binding site" evidence="12">
    <location>
        <position position="95"/>
    </location>
    <ligand>
        <name>FAD</name>
        <dbReference type="ChEBI" id="CHEBI:57692"/>
    </ligand>
</feature>
<dbReference type="Pfam" id="PF13450">
    <property type="entry name" value="NAD_binding_8"/>
    <property type="match status" value="1"/>
</dbReference>
<keyword evidence="8 13" id="KW-0521">NADP</keyword>
<dbReference type="InterPro" id="IPR021163">
    <property type="entry name" value="Ferredox_Rdtase_adrenod"/>
</dbReference>
<proteinExistence type="inferred from homology"/>
<dbReference type="Gene3D" id="3.50.50.60">
    <property type="entry name" value="FAD/NAD(P)-binding domain"/>
    <property type="match status" value="1"/>
</dbReference>
<comment type="caution">
    <text evidence="14">The sequence shown here is derived from an EMBL/GenBank/DDBJ whole genome shotgun (WGS) entry which is preliminary data.</text>
</comment>
<dbReference type="PRINTS" id="PR00419">
    <property type="entry name" value="ADXRDTASE"/>
</dbReference>
<evidence type="ECO:0000256" key="7">
    <source>
        <dbReference type="ARBA" id="ARBA00022827"/>
    </source>
</evidence>
<evidence type="ECO:0000256" key="10">
    <source>
        <dbReference type="ARBA" id="ARBA00030202"/>
    </source>
</evidence>
<evidence type="ECO:0000256" key="1">
    <source>
        <dbReference type="ARBA" id="ARBA00001974"/>
    </source>
</evidence>
<feature type="binding site" evidence="12">
    <location>
        <position position="51"/>
    </location>
    <ligand>
        <name>FAD</name>
        <dbReference type="ChEBI" id="CHEBI:57692"/>
    </ligand>
</feature>
<evidence type="ECO:0000256" key="11">
    <source>
        <dbReference type="ARBA" id="ARBA00048933"/>
    </source>
</evidence>
<feature type="binding site" evidence="13">
    <location>
        <begin position="210"/>
        <end position="211"/>
    </location>
    <ligand>
        <name>NADP(+)</name>
        <dbReference type="ChEBI" id="CHEBI:58349"/>
    </ligand>
</feature>
<evidence type="ECO:0000256" key="5">
    <source>
        <dbReference type="ARBA" id="ARBA00016287"/>
    </source>
</evidence>
<feature type="binding site" evidence="12">
    <location>
        <position position="59"/>
    </location>
    <ligand>
        <name>FAD</name>
        <dbReference type="ChEBI" id="CHEBI:57692"/>
    </ligand>
</feature>
<name>A0A482VJT6_ASBVE</name>
<keyword evidence="9" id="KW-0560">Oxidoreductase</keyword>
<dbReference type="InterPro" id="IPR055275">
    <property type="entry name" value="Ferredox_Rdtase"/>
</dbReference>
<dbReference type="GO" id="GO:0008203">
    <property type="term" value="P:cholesterol metabolic process"/>
    <property type="evidence" value="ECO:0007669"/>
    <property type="project" value="UniProtKB-UniPathway"/>
</dbReference>
<feature type="non-terminal residue" evidence="14">
    <location>
        <position position="463"/>
    </location>
</feature>
<evidence type="ECO:0000313" key="15">
    <source>
        <dbReference type="Proteomes" id="UP000292052"/>
    </source>
</evidence>
<dbReference type="GO" id="GO:0016491">
    <property type="term" value="F:oxidoreductase activity"/>
    <property type="evidence" value="ECO:0007669"/>
    <property type="project" value="UniProtKB-KW"/>
</dbReference>
<keyword evidence="7 12" id="KW-0274">FAD</keyword>
<dbReference type="OrthoDB" id="333024at2759"/>
<dbReference type="PANTHER" id="PTHR48467">
    <property type="entry name" value="GLUTAMATE SYNTHASE 1 [NADH], CHLOROPLASTIC-LIKE"/>
    <property type="match status" value="1"/>
</dbReference>
<feature type="binding site" evidence="13">
    <location>
        <begin position="166"/>
        <end position="169"/>
    </location>
    <ligand>
        <name>NADP(+)</name>
        <dbReference type="ChEBI" id="CHEBI:58349"/>
    </ligand>
</feature>
<dbReference type="UniPathway" id="UPA00296"/>
<evidence type="ECO:0000256" key="12">
    <source>
        <dbReference type="PIRSR" id="PIRSR000362-1"/>
    </source>
</evidence>
<evidence type="ECO:0000313" key="14">
    <source>
        <dbReference type="EMBL" id="RZC32739.1"/>
    </source>
</evidence>
<accession>A0A482VJT6</accession>
<evidence type="ECO:0000256" key="8">
    <source>
        <dbReference type="ARBA" id="ARBA00022857"/>
    </source>
</evidence>
<dbReference type="EMBL" id="QDEB01094931">
    <property type="protein sequence ID" value="RZC32739.1"/>
    <property type="molecule type" value="Genomic_DNA"/>
</dbReference>
<organism evidence="14 15">
    <name type="scientific">Asbolus verrucosus</name>
    <name type="common">Desert ironclad beetle</name>
    <dbReference type="NCBI Taxonomy" id="1661398"/>
    <lineage>
        <taxon>Eukaryota</taxon>
        <taxon>Metazoa</taxon>
        <taxon>Ecdysozoa</taxon>
        <taxon>Arthropoda</taxon>
        <taxon>Hexapoda</taxon>
        <taxon>Insecta</taxon>
        <taxon>Pterygota</taxon>
        <taxon>Neoptera</taxon>
        <taxon>Endopterygota</taxon>
        <taxon>Coleoptera</taxon>
        <taxon>Polyphaga</taxon>
        <taxon>Cucujiformia</taxon>
        <taxon>Tenebrionidae</taxon>
        <taxon>Pimeliinae</taxon>
        <taxon>Asbolus</taxon>
    </lineage>
</organism>
<feature type="binding site" evidence="13">
    <location>
        <position position="379"/>
    </location>
    <ligand>
        <name>NADP(+)</name>
        <dbReference type="ChEBI" id="CHEBI:58349"/>
    </ligand>
</feature>
<evidence type="ECO:0000256" key="9">
    <source>
        <dbReference type="ARBA" id="ARBA00023002"/>
    </source>
</evidence>
<feature type="binding site" evidence="12">
    <location>
        <position position="30"/>
    </location>
    <ligand>
        <name>FAD</name>
        <dbReference type="ChEBI" id="CHEBI:57692"/>
    </ligand>
</feature>
<dbReference type="SUPFAM" id="SSF51971">
    <property type="entry name" value="Nucleotide-binding domain"/>
    <property type="match status" value="1"/>
</dbReference>